<reference evidence="1 2" key="1">
    <citation type="submission" date="2022-10" db="EMBL/GenBank/DDBJ databases">
        <title>Luteolibacter arcticus strain CCTCC AB 2014275, whole genome shotgun sequencing project.</title>
        <authorList>
            <person name="Zhao G."/>
            <person name="Shen L."/>
        </authorList>
    </citation>
    <scope>NUCLEOTIDE SEQUENCE [LARGE SCALE GENOMIC DNA]</scope>
    <source>
        <strain evidence="1 2">CCTCC AB 2014275</strain>
    </source>
</reference>
<proteinExistence type="predicted"/>
<protein>
    <submittedName>
        <fullName evidence="1">Uncharacterized protein</fullName>
    </submittedName>
</protein>
<gene>
    <name evidence="1" type="ORF">OKA05_28305</name>
</gene>
<dbReference type="RefSeq" id="WP_264490595.1">
    <property type="nucleotide sequence ID" value="NZ_JAPDDT010000027.1"/>
</dbReference>
<keyword evidence="2" id="KW-1185">Reference proteome</keyword>
<comment type="caution">
    <text evidence="1">The sequence shown here is derived from an EMBL/GenBank/DDBJ whole genome shotgun (WGS) entry which is preliminary data.</text>
</comment>
<evidence type="ECO:0000313" key="2">
    <source>
        <dbReference type="Proteomes" id="UP001320876"/>
    </source>
</evidence>
<organism evidence="1 2">
    <name type="scientific">Luteolibacter arcticus</name>
    <dbReference type="NCBI Taxonomy" id="1581411"/>
    <lineage>
        <taxon>Bacteria</taxon>
        <taxon>Pseudomonadati</taxon>
        <taxon>Verrucomicrobiota</taxon>
        <taxon>Verrucomicrobiia</taxon>
        <taxon>Verrucomicrobiales</taxon>
        <taxon>Verrucomicrobiaceae</taxon>
        <taxon>Luteolibacter</taxon>
    </lineage>
</organism>
<name>A0ABT3GSI1_9BACT</name>
<dbReference type="PROSITE" id="PS51257">
    <property type="entry name" value="PROKAR_LIPOPROTEIN"/>
    <property type="match status" value="1"/>
</dbReference>
<accession>A0ABT3GSI1</accession>
<evidence type="ECO:0000313" key="1">
    <source>
        <dbReference type="EMBL" id="MCW1926487.1"/>
    </source>
</evidence>
<sequence>MKAILLILMVLGVSCHQSTNNQNNVEAGDQVLVSGKLRIVDLDKSRITEWSVSDHSLDSDVKSMFIALVGRLEKESPVEVLSEGEKFATATYINFSMSSGRLVYCMPNSFVVKTNAEVKEYSGDALYKAVKRWMEEGKIKVQIRDVPYSDGTVSPPS</sequence>
<dbReference type="Proteomes" id="UP001320876">
    <property type="component" value="Unassembled WGS sequence"/>
</dbReference>
<dbReference type="EMBL" id="JAPDDT010000027">
    <property type="protein sequence ID" value="MCW1926487.1"/>
    <property type="molecule type" value="Genomic_DNA"/>
</dbReference>